<dbReference type="SMART" id="SM00283">
    <property type="entry name" value="MA"/>
    <property type="match status" value="1"/>
</dbReference>
<comment type="caution">
    <text evidence="6">The sequence shown here is derived from an EMBL/GenBank/DDBJ whole genome shotgun (WGS) entry which is preliminary data.</text>
</comment>
<proteinExistence type="inferred from homology"/>
<dbReference type="RefSeq" id="WP_273641342.1">
    <property type="nucleotide sequence ID" value="NZ_JAQQXP010000001.1"/>
</dbReference>
<dbReference type="Gene3D" id="1.10.287.950">
    <property type="entry name" value="Methyl-accepting chemotaxis protein"/>
    <property type="match status" value="1"/>
</dbReference>
<evidence type="ECO:0000256" key="3">
    <source>
        <dbReference type="ARBA" id="ARBA00029447"/>
    </source>
</evidence>
<evidence type="ECO:0000259" key="5">
    <source>
        <dbReference type="PROSITE" id="PS50111"/>
    </source>
</evidence>
<feature type="domain" description="Methyl-accepting transducer" evidence="5">
    <location>
        <begin position="73"/>
        <end position="309"/>
    </location>
</feature>
<keyword evidence="7" id="KW-1185">Reference proteome</keyword>
<dbReference type="PRINTS" id="PR00260">
    <property type="entry name" value="CHEMTRNSDUCR"/>
</dbReference>
<organism evidence="6 7">
    <name type="scientific">Alteromonas gilva</name>
    <dbReference type="NCBI Taxonomy" id="2987522"/>
    <lineage>
        <taxon>Bacteria</taxon>
        <taxon>Pseudomonadati</taxon>
        <taxon>Pseudomonadota</taxon>
        <taxon>Gammaproteobacteria</taxon>
        <taxon>Alteromonadales</taxon>
        <taxon>Alteromonadaceae</taxon>
        <taxon>Alteromonas/Salinimonas group</taxon>
        <taxon>Alteromonas</taxon>
    </lineage>
</organism>
<evidence type="ECO:0000256" key="1">
    <source>
        <dbReference type="ARBA" id="ARBA00004370"/>
    </source>
</evidence>
<dbReference type="PANTHER" id="PTHR32089">
    <property type="entry name" value="METHYL-ACCEPTING CHEMOTAXIS PROTEIN MCPB"/>
    <property type="match status" value="1"/>
</dbReference>
<comment type="similarity">
    <text evidence="3">Belongs to the methyl-accepting chemotaxis (MCP) protein family.</text>
</comment>
<dbReference type="Pfam" id="PF00015">
    <property type="entry name" value="MCPsignal"/>
    <property type="match status" value="1"/>
</dbReference>
<dbReference type="InterPro" id="IPR004090">
    <property type="entry name" value="Chemotax_Me-accpt_rcpt"/>
</dbReference>
<dbReference type="PROSITE" id="PS50111">
    <property type="entry name" value="CHEMOTAXIS_TRANSDUC_2"/>
    <property type="match status" value="1"/>
</dbReference>
<reference evidence="6 7" key="1">
    <citation type="submission" date="2022-10" db="EMBL/GenBank/DDBJ databases">
        <title>Alteromonas sp. chi3 Genome sequencing.</title>
        <authorList>
            <person name="Park S."/>
        </authorList>
    </citation>
    <scope>NUCLEOTIDE SEQUENCE [LARGE SCALE GENOMIC DNA]</scope>
    <source>
        <strain evidence="7">chi3</strain>
    </source>
</reference>
<dbReference type="EMBL" id="JAQQXP010000001">
    <property type="protein sequence ID" value="MDC8831817.1"/>
    <property type="molecule type" value="Genomic_DNA"/>
</dbReference>
<evidence type="ECO:0000256" key="4">
    <source>
        <dbReference type="PROSITE-ProRule" id="PRU00284"/>
    </source>
</evidence>
<sequence>MKIVISQLVSIVIVSAVLALFDVSWAMVSVVIGFCSCLVTYYACSAFANGEESSSQSVGFTEFNQRAERISQSASRVAIGGANVSYFLDKLAGMFKQQVASVEDIANQIKHIESGNLELIEHAGQAEEEIRTSDDMTQRSRKLLADILRQQENLIQQISDSKSMLESLRSSAESIGSITTTINQLADQTNMLALNAAIEAARAGDQGRGFAVVADEVRDLAKKTTDATQGIDAVLNEINTYSQNSVQAIERVSAAGEEMSQMINESSNLIKSASEASSIAASSMAVMKDTVDMHGEANLGIGANTSDLNDNTKYLEHELSDVSEKVLSLSHQTEDIFRQLQVFELDNRNAHVQRIAQDAASRIGQLFENAIRDGGISEQQLFDFQYKPVPNTNPQKFTTQFDQFTDKQLPGIQEPILQENSFIVYAGAVDKNGYFPTHNKKFSHAMTGDYDVDLAKSRTKRIFDDYTGSRCGKNTESFLLQTYKRDTGEVMHDLSAPIFVNNRHWGGFRIGYQAE</sequence>
<evidence type="ECO:0000313" key="6">
    <source>
        <dbReference type="EMBL" id="MDC8831817.1"/>
    </source>
</evidence>
<evidence type="ECO:0000256" key="2">
    <source>
        <dbReference type="ARBA" id="ARBA00023224"/>
    </source>
</evidence>
<gene>
    <name evidence="6" type="ORF">OIK42_13735</name>
</gene>
<dbReference type="InterPro" id="IPR004089">
    <property type="entry name" value="MCPsignal_dom"/>
</dbReference>
<name>A0ABT5L7L7_9ALTE</name>
<dbReference type="Proteomes" id="UP001218788">
    <property type="component" value="Unassembled WGS sequence"/>
</dbReference>
<dbReference type="PANTHER" id="PTHR32089:SF112">
    <property type="entry name" value="LYSOZYME-LIKE PROTEIN-RELATED"/>
    <property type="match status" value="1"/>
</dbReference>
<protein>
    <submittedName>
        <fullName evidence="6">Methyl-accepting chemotaxis protein</fullName>
    </submittedName>
</protein>
<comment type="subcellular location">
    <subcellularLocation>
        <location evidence="1">Membrane</location>
    </subcellularLocation>
</comment>
<dbReference type="SUPFAM" id="SSF58104">
    <property type="entry name" value="Methyl-accepting chemotaxis protein (MCP) signaling domain"/>
    <property type="match status" value="1"/>
</dbReference>
<keyword evidence="2 4" id="KW-0807">Transducer</keyword>
<evidence type="ECO:0000313" key="7">
    <source>
        <dbReference type="Proteomes" id="UP001218788"/>
    </source>
</evidence>
<accession>A0ABT5L7L7</accession>